<dbReference type="RefSeq" id="WP_239894482.1">
    <property type="nucleotide sequence ID" value="NZ_JAJAXM010000035.1"/>
</dbReference>
<dbReference type="Pfam" id="PF06995">
    <property type="entry name" value="Phage_P2_GpU"/>
    <property type="match status" value="1"/>
</dbReference>
<dbReference type="InterPro" id="IPR009734">
    <property type="entry name" value="Myoviridae_GpU"/>
</dbReference>
<evidence type="ECO:0000313" key="2">
    <source>
        <dbReference type="Proteomes" id="UP001200247"/>
    </source>
</evidence>
<organism evidence="1 2">
    <name type="scientific">Laribacter hongkongensis</name>
    <dbReference type="NCBI Taxonomy" id="168471"/>
    <lineage>
        <taxon>Bacteria</taxon>
        <taxon>Pseudomonadati</taxon>
        <taxon>Pseudomonadota</taxon>
        <taxon>Betaproteobacteria</taxon>
        <taxon>Neisseriales</taxon>
        <taxon>Aquaspirillaceae</taxon>
        <taxon>Laribacter</taxon>
    </lineage>
</organism>
<comment type="caution">
    <text evidence="1">The sequence shown here is derived from an EMBL/GenBank/DDBJ whole genome shotgun (WGS) entry which is preliminary data.</text>
</comment>
<sequence length="155" mass="17248">MIMPVMMTLGLFVFTLDTLPYQDLKQKLGWRYPTTSRVGRRPARQYVGPDDETITLTGVLLPELTGGEKSLAMLRSMADQARAWPLIDGADGKVHGLFVVTDLETSRSVFFQDGAARRIEFTVSLARVEDDAADRLAKLGNLSDQLLDMAWEAMP</sequence>
<dbReference type="InterPro" id="IPR016912">
    <property type="entry name" value="Phage_P2_GpU"/>
</dbReference>
<dbReference type="AlphaFoldDB" id="A0ABD4STY0"/>
<evidence type="ECO:0000313" key="1">
    <source>
        <dbReference type="EMBL" id="MCG9027073.1"/>
    </source>
</evidence>
<name>A0ABD4STY0_9NEIS</name>
<dbReference type="Proteomes" id="UP001200247">
    <property type="component" value="Unassembled WGS sequence"/>
</dbReference>
<dbReference type="EMBL" id="JAJAXM010000035">
    <property type="protein sequence ID" value="MCG9027073.1"/>
    <property type="molecule type" value="Genomic_DNA"/>
</dbReference>
<reference evidence="1 2" key="1">
    <citation type="submission" date="2021-10" db="EMBL/GenBank/DDBJ databases">
        <title>Whole-genome sequencing analysis of Laribacter hongkongensis: virulence gene profiles, carbohydrate-active enzyme prediction, and antimicrobial resistance characterization.</title>
        <authorList>
            <person name="Yuan P."/>
            <person name="Zhan Y."/>
            <person name="Chen D."/>
        </authorList>
    </citation>
    <scope>NUCLEOTIDE SEQUENCE [LARGE SCALE GENOMIC DNA]</scope>
    <source>
        <strain evidence="1 2">W67</strain>
    </source>
</reference>
<proteinExistence type="predicted"/>
<dbReference type="PIRSF" id="PIRSF029208">
    <property type="entry name" value="Phage_tail_GPU"/>
    <property type="match status" value="1"/>
</dbReference>
<gene>
    <name evidence="1" type="ORF">LH440_14395</name>
</gene>
<accession>A0ABD4STY0</accession>
<protein>
    <submittedName>
        <fullName evidence="1">Phage tail protein</fullName>
    </submittedName>
</protein>